<keyword evidence="3" id="KW-1185">Reference proteome</keyword>
<protein>
    <submittedName>
        <fullName evidence="2">Uncharacterized protein</fullName>
    </submittedName>
</protein>
<evidence type="ECO:0000313" key="2">
    <source>
        <dbReference type="EMBL" id="AEA65728.1"/>
    </source>
</evidence>
<dbReference type="Proteomes" id="UP000008316">
    <property type="component" value="Plasmid bgla_3p"/>
</dbReference>
<geneLocation type="plasmid" evidence="2 3">
    <name>bgla_3p</name>
</geneLocation>
<dbReference type="EMBL" id="CP002603">
    <property type="protein sequence ID" value="AEA65728.1"/>
    <property type="molecule type" value="Genomic_DNA"/>
</dbReference>
<dbReference type="KEGG" id="bgd:bgla_3p0270"/>
<reference evidence="2 3" key="1">
    <citation type="journal article" date="2011" name="J. Bacteriol.">
        <title>Complete genome sequence of Burkholderia gladioli BSR3.</title>
        <authorList>
            <person name="Seo Y.S."/>
            <person name="Lim J."/>
            <person name="Choi B.S."/>
            <person name="Kim H."/>
            <person name="Goo E."/>
            <person name="Lee B."/>
            <person name="Lim J.S."/>
            <person name="Choi I.Y."/>
            <person name="Moon J.S."/>
            <person name="Kim J."/>
            <person name="Hwang I."/>
        </authorList>
    </citation>
    <scope>NUCLEOTIDE SEQUENCE [LARGE SCALE GENOMIC DNA]</scope>
    <source>
        <strain evidence="2 3">BSR3</strain>
        <plasmid evidence="2">bgla_3p</plasmid>
    </source>
</reference>
<accession>F2LSD2</accession>
<feature type="region of interest" description="Disordered" evidence="1">
    <location>
        <begin position="1"/>
        <end position="20"/>
    </location>
</feature>
<name>F2LSD2_BURGS</name>
<sequence>MSRSRPTNVPHRPNRPSPPTFAVQSQVLLRRSRLSESTVVRGSISARMAATLVRQGLGEDEHMRRLAYALNMSMLLCHLKILPADLPSVIEAQEALMIAHSHSHAVKRWVIPDAEFEIICGAISVYERQLAIASQAQIIAADRELVRLQQVGEMLPSDAESINQTAPV</sequence>
<evidence type="ECO:0000256" key="1">
    <source>
        <dbReference type="SAM" id="MobiDB-lite"/>
    </source>
</evidence>
<dbReference type="HOGENOM" id="CLU_1583418_0_0_4"/>
<gene>
    <name evidence="2" type="ordered locus">bgla_3p0270</name>
</gene>
<evidence type="ECO:0000313" key="3">
    <source>
        <dbReference type="Proteomes" id="UP000008316"/>
    </source>
</evidence>
<keyword evidence="2" id="KW-0614">Plasmid</keyword>
<dbReference type="AlphaFoldDB" id="F2LSD2"/>
<proteinExistence type="predicted"/>
<organism evidence="2 3">
    <name type="scientific">Burkholderia gladioli (strain BSR3)</name>
    <dbReference type="NCBI Taxonomy" id="999541"/>
    <lineage>
        <taxon>Bacteria</taxon>
        <taxon>Pseudomonadati</taxon>
        <taxon>Pseudomonadota</taxon>
        <taxon>Betaproteobacteria</taxon>
        <taxon>Burkholderiales</taxon>
        <taxon>Burkholderiaceae</taxon>
        <taxon>Burkholderia</taxon>
    </lineage>
</organism>